<evidence type="ECO:0000259" key="3">
    <source>
        <dbReference type="SMART" id="SM00062"/>
    </source>
</evidence>
<evidence type="ECO:0000256" key="2">
    <source>
        <dbReference type="SAM" id="SignalP"/>
    </source>
</evidence>
<evidence type="ECO:0000313" key="5">
    <source>
        <dbReference type="Proteomes" id="UP000315388"/>
    </source>
</evidence>
<dbReference type="PROSITE" id="PS51318">
    <property type="entry name" value="TAT"/>
    <property type="match status" value="1"/>
</dbReference>
<sequence>MTMNRRKLLAAAPFAAIAAGTAASLVTPAVAQSASGDSTWDKVTKNKVLRIGAALLEPWYFKDTSNSDAPGAVVIGDTTWRGIGPAVAKEIADALDVRLEIVETTWGNAVAGLQADQFDAFFMLDATPARAVSVDFVQTPMLWYPMALIAKDDIDVTNWSDLNDPKYSVGVALGTNSDEYLSTIAPKANIARFQNSAEIFAAFQSGRTNGGIISAVAADIARARIGFGKTIVLKPAVSIPGGVAVRKEPDARWRDFLNVAVSYYYNTGKTQSIYEDFLRFRNIDPATAVPVQRELWK</sequence>
<dbReference type="SMART" id="SM00062">
    <property type="entry name" value="PBPb"/>
    <property type="match status" value="1"/>
</dbReference>
<dbReference type="PANTHER" id="PTHR35936:SF17">
    <property type="entry name" value="ARGININE-BINDING EXTRACELLULAR PROTEIN ARTP"/>
    <property type="match status" value="1"/>
</dbReference>
<dbReference type="InterPro" id="IPR006311">
    <property type="entry name" value="TAT_signal"/>
</dbReference>
<dbReference type="PANTHER" id="PTHR35936">
    <property type="entry name" value="MEMBRANE-BOUND LYTIC MUREIN TRANSGLYCOSYLASE F"/>
    <property type="match status" value="1"/>
</dbReference>
<dbReference type="AlphaFoldDB" id="A0A502BKD2"/>
<feature type="chain" id="PRO_5021308242" evidence="2">
    <location>
        <begin position="32"/>
        <end position="297"/>
    </location>
</feature>
<feature type="signal peptide" evidence="2">
    <location>
        <begin position="1"/>
        <end position="31"/>
    </location>
</feature>
<dbReference type="Pfam" id="PF00497">
    <property type="entry name" value="SBP_bac_3"/>
    <property type="match status" value="1"/>
</dbReference>
<dbReference type="SUPFAM" id="SSF53850">
    <property type="entry name" value="Periplasmic binding protein-like II"/>
    <property type="match status" value="1"/>
</dbReference>
<keyword evidence="1 2" id="KW-0732">Signal</keyword>
<keyword evidence="5" id="KW-1185">Reference proteome</keyword>
<evidence type="ECO:0000313" key="4">
    <source>
        <dbReference type="EMBL" id="TPF74287.1"/>
    </source>
</evidence>
<proteinExistence type="predicted"/>
<comment type="caution">
    <text evidence="4">The sequence shown here is derived from an EMBL/GenBank/DDBJ whole genome shotgun (WGS) entry which is preliminary data.</text>
</comment>
<organism evidence="4 5">
    <name type="scientific">Brucella gallinifaecis</name>
    <dbReference type="NCBI Taxonomy" id="215590"/>
    <lineage>
        <taxon>Bacteria</taxon>
        <taxon>Pseudomonadati</taxon>
        <taxon>Pseudomonadota</taxon>
        <taxon>Alphaproteobacteria</taxon>
        <taxon>Hyphomicrobiales</taxon>
        <taxon>Brucellaceae</taxon>
        <taxon>Brucella/Ochrobactrum group</taxon>
        <taxon>Brucella</taxon>
    </lineage>
</organism>
<dbReference type="Proteomes" id="UP000315388">
    <property type="component" value="Unassembled WGS sequence"/>
</dbReference>
<gene>
    <name evidence="4" type="ORF">FHY56_15155</name>
</gene>
<dbReference type="InterPro" id="IPR001638">
    <property type="entry name" value="Solute-binding_3/MltF_N"/>
</dbReference>
<protein>
    <submittedName>
        <fullName evidence="4">Transporter substrate-binding domain-containing protein</fullName>
    </submittedName>
</protein>
<dbReference type="Gene3D" id="3.40.190.10">
    <property type="entry name" value="Periplasmic binding protein-like II"/>
    <property type="match status" value="2"/>
</dbReference>
<reference evidence="4 5" key="1">
    <citation type="journal article" date="2003" name="Int. J. Syst. Evol. Microbiol.">
        <title>Towards a standardized format for the description of a novel species (of an established genus): Ochrobactrum gallinifaecis sp. nov.</title>
        <authorList>
            <person name="Kampfer P."/>
            <person name="Buczolits S."/>
            <person name="Albrecht A."/>
            <person name="Busse H.J."/>
            <person name="Stackebrandt E."/>
        </authorList>
    </citation>
    <scope>NUCLEOTIDE SEQUENCE [LARGE SCALE GENOMIC DNA]</scope>
    <source>
        <strain evidence="4 5">ISO 196</strain>
    </source>
</reference>
<feature type="domain" description="Solute-binding protein family 3/N-terminal" evidence="3">
    <location>
        <begin position="48"/>
        <end position="281"/>
    </location>
</feature>
<accession>A0A502BKD2</accession>
<name>A0A502BKD2_9HYPH</name>
<dbReference type="EMBL" id="VEWJ01000013">
    <property type="protein sequence ID" value="TPF74287.1"/>
    <property type="molecule type" value="Genomic_DNA"/>
</dbReference>
<evidence type="ECO:0000256" key="1">
    <source>
        <dbReference type="ARBA" id="ARBA00022729"/>
    </source>
</evidence>